<name>A0A6V7GW06_9HYME</name>
<accession>A0A6V7GW06</accession>
<dbReference type="EMBL" id="CAJDYZ010001907">
    <property type="protein sequence ID" value="CAD1469159.1"/>
    <property type="molecule type" value="Genomic_DNA"/>
</dbReference>
<gene>
    <name evidence="1" type="ORF">MHI_LOCUS111504</name>
</gene>
<keyword evidence="2" id="KW-1185">Reference proteome</keyword>
<dbReference type="Proteomes" id="UP000752696">
    <property type="component" value="Unassembled WGS sequence"/>
</dbReference>
<dbReference type="OrthoDB" id="10494194at2759"/>
<dbReference type="AlphaFoldDB" id="A0A6V7GW06"/>
<comment type="caution">
    <text evidence="1">The sequence shown here is derived from an EMBL/GenBank/DDBJ whole genome shotgun (WGS) entry which is preliminary data.</text>
</comment>
<reference evidence="1" key="1">
    <citation type="submission" date="2020-07" db="EMBL/GenBank/DDBJ databases">
        <authorList>
            <person name="Nazaruddin N."/>
        </authorList>
    </citation>
    <scope>NUCLEOTIDE SEQUENCE</scope>
</reference>
<evidence type="ECO:0000313" key="1">
    <source>
        <dbReference type="EMBL" id="CAD1469159.1"/>
    </source>
</evidence>
<organism evidence="1 2">
    <name type="scientific">Heterotrigona itama</name>
    <dbReference type="NCBI Taxonomy" id="395501"/>
    <lineage>
        <taxon>Eukaryota</taxon>
        <taxon>Metazoa</taxon>
        <taxon>Ecdysozoa</taxon>
        <taxon>Arthropoda</taxon>
        <taxon>Hexapoda</taxon>
        <taxon>Insecta</taxon>
        <taxon>Pterygota</taxon>
        <taxon>Neoptera</taxon>
        <taxon>Endopterygota</taxon>
        <taxon>Hymenoptera</taxon>
        <taxon>Apocrita</taxon>
        <taxon>Aculeata</taxon>
        <taxon>Apoidea</taxon>
        <taxon>Anthophila</taxon>
        <taxon>Apidae</taxon>
        <taxon>Heterotrigona</taxon>
    </lineage>
</organism>
<evidence type="ECO:0000313" key="2">
    <source>
        <dbReference type="Proteomes" id="UP000752696"/>
    </source>
</evidence>
<proteinExistence type="predicted"/>
<sequence>MIACSRQSADLARTEAHLPVIRSETARCFADPCIVTSLVYFIVPHSAPIVRRLCTPTNTEILRYCAEPRNYPRIH</sequence>
<feature type="non-terminal residue" evidence="1">
    <location>
        <position position="75"/>
    </location>
</feature>
<protein>
    <submittedName>
        <fullName evidence="1">Uncharacterized protein</fullName>
    </submittedName>
</protein>